<dbReference type="CDD" id="cd03481">
    <property type="entry name" value="TopoIIA_Trans_ScTopoIIA"/>
    <property type="match status" value="1"/>
</dbReference>
<dbReference type="InterPro" id="IPR013506">
    <property type="entry name" value="Topo_IIA_bsu_dom2"/>
</dbReference>
<feature type="compositionally biased region" description="Basic and acidic residues" evidence="11">
    <location>
        <begin position="1083"/>
        <end position="1096"/>
    </location>
</feature>
<dbReference type="InterPro" id="IPR007860">
    <property type="entry name" value="DNA_mmatch_repair_MutS_con_dom"/>
</dbReference>
<dbReference type="InterPro" id="IPR002205">
    <property type="entry name" value="Topo_IIA_dom_A"/>
</dbReference>
<dbReference type="InterPro" id="IPR026960">
    <property type="entry name" value="RVT-Znf"/>
</dbReference>
<feature type="domain" description="Topo IIA-type catalytic" evidence="13">
    <location>
        <begin position="2132"/>
        <end position="2319"/>
    </location>
</feature>
<keyword evidence="5 8" id="KW-0799">Topoisomerase</keyword>
<evidence type="ECO:0000256" key="2">
    <source>
        <dbReference type="ARBA" id="ARBA00001946"/>
    </source>
</evidence>
<dbReference type="Pfam" id="PF05188">
    <property type="entry name" value="MutS_II"/>
    <property type="match status" value="1"/>
</dbReference>
<dbReference type="FunFam" id="3.40.50.670:FF:000001">
    <property type="entry name" value="DNA topoisomerase 2"/>
    <property type="match status" value="1"/>
</dbReference>
<evidence type="ECO:0000256" key="6">
    <source>
        <dbReference type="ARBA" id="ARBA00023125"/>
    </source>
</evidence>
<dbReference type="InterPro" id="IPR006553">
    <property type="entry name" value="Leu-rich_rpt_Cys-con_subtyp"/>
</dbReference>
<feature type="domain" description="Toprim" evidence="12">
    <location>
        <begin position="1882"/>
        <end position="1996"/>
    </location>
</feature>
<comment type="similarity">
    <text evidence="10">Belongs to the aldehyde dehydrogenase family.</text>
</comment>
<accession>A0A8T1XZ12</accession>
<evidence type="ECO:0000256" key="8">
    <source>
        <dbReference type="PROSITE-ProRule" id="PRU01384"/>
    </source>
</evidence>
<feature type="compositionally biased region" description="Polar residues" evidence="11">
    <location>
        <begin position="1097"/>
        <end position="1109"/>
    </location>
</feature>
<dbReference type="InterPro" id="IPR001241">
    <property type="entry name" value="Topo_IIA"/>
</dbReference>
<evidence type="ECO:0000313" key="14">
    <source>
        <dbReference type="EMBL" id="KAG7536384.1"/>
    </source>
</evidence>
<evidence type="ECO:0000259" key="13">
    <source>
        <dbReference type="PROSITE" id="PS52040"/>
    </source>
</evidence>
<dbReference type="OrthoDB" id="276498at2759"/>
<dbReference type="SMART" id="SM00533">
    <property type="entry name" value="MUTSd"/>
    <property type="match status" value="1"/>
</dbReference>
<dbReference type="InterPro" id="IPR015590">
    <property type="entry name" value="Aldehyde_DH_dom"/>
</dbReference>
<dbReference type="Pfam" id="PF00171">
    <property type="entry name" value="Aldedh"/>
    <property type="match status" value="2"/>
</dbReference>
<evidence type="ECO:0000256" key="10">
    <source>
        <dbReference type="RuleBase" id="RU003345"/>
    </source>
</evidence>
<dbReference type="PANTHER" id="PTHR10169">
    <property type="entry name" value="DNA TOPOISOMERASE/GYRASE"/>
    <property type="match status" value="1"/>
</dbReference>
<feature type="active site" description="O-(5'-phospho-DNA)-tyrosine intermediate" evidence="8">
    <location>
        <position position="2222"/>
    </location>
</feature>
<dbReference type="GO" id="GO:0016491">
    <property type="term" value="F:oxidoreductase activity"/>
    <property type="evidence" value="ECO:0007669"/>
    <property type="project" value="UniProtKB-KW"/>
</dbReference>
<dbReference type="PANTHER" id="PTHR10169:SF38">
    <property type="entry name" value="DNA TOPOISOMERASE 2"/>
    <property type="match status" value="1"/>
</dbReference>
<dbReference type="InterPro" id="IPR031660">
    <property type="entry name" value="TOPRIM_C"/>
</dbReference>
<dbReference type="GO" id="GO:0003918">
    <property type="term" value="F:DNA topoisomerase type II (double strand cut, ATP-hydrolyzing) activity"/>
    <property type="evidence" value="ECO:0007669"/>
    <property type="project" value="UniProtKB-EC"/>
</dbReference>
<dbReference type="Pfam" id="PF05192">
    <property type="entry name" value="MutS_III"/>
    <property type="match status" value="1"/>
</dbReference>
<dbReference type="FunFam" id="3.30.230.10:FF:000008">
    <property type="entry name" value="DNA topoisomerase 2"/>
    <property type="match status" value="1"/>
</dbReference>
<feature type="region of interest" description="Disordered" evidence="11">
    <location>
        <begin position="797"/>
        <end position="852"/>
    </location>
</feature>
<evidence type="ECO:0000256" key="4">
    <source>
        <dbReference type="ARBA" id="ARBA00012895"/>
    </source>
</evidence>
<dbReference type="FunFam" id="3.40.30.10:FF:000198">
    <property type="entry name" value="Glutathione S-transferase family protein"/>
    <property type="match status" value="1"/>
</dbReference>
<dbReference type="PROSITE" id="PS50880">
    <property type="entry name" value="TOPRIM"/>
    <property type="match status" value="1"/>
</dbReference>
<protein>
    <recommendedName>
        <fullName evidence="4">DNA topoisomerase (ATP-hydrolyzing)</fullName>
        <ecNumber evidence="4">5.6.2.2</ecNumber>
    </recommendedName>
</protein>
<comment type="cofactor">
    <cofactor evidence="2">
        <name>Mg(2+)</name>
        <dbReference type="ChEBI" id="CHEBI:18420"/>
    </cofactor>
</comment>
<comment type="similarity">
    <text evidence="3">Belongs to the type II topoisomerase family.</text>
</comment>
<organism evidence="14 15">
    <name type="scientific">Arabidopsis suecica</name>
    <name type="common">Swedish thale-cress</name>
    <name type="synonym">Cardaminopsis suecica</name>
    <dbReference type="NCBI Taxonomy" id="45249"/>
    <lineage>
        <taxon>Eukaryota</taxon>
        <taxon>Viridiplantae</taxon>
        <taxon>Streptophyta</taxon>
        <taxon>Embryophyta</taxon>
        <taxon>Tracheophyta</taxon>
        <taxon>Spermatophyta</taxon>
        <taxon>Magnoliopsida</taxon>
        <taxon>eudicotyledons</taxon>
        <taxon>Gunneridae</taxon>
        <taxon>Pentapetalae</taxon>
        <taxon>rosids</taxon>
        <taxon>malvids</taxon>
        <taxon>Brassicales</taxon>
        <taxon>Brassicaceae</taxon>
        <taxon>Camelineae</taxon>
        <taxon>Arabidopsis</taxon>
    </lineage>
</organism>
<dbReference type="GO" id="GO:0006298">
    <property type="term" value="P:mismatch repair"/>
    <property type="evidence" value="ECO:0007669"/>
    <property type="project" value="InterPro"/>
</dbReference>
<dbReference type="GO" id="GO:0000819">
    <property type="term" value="P:sister chromatid segregation"/>
    <property type="evidence" value="ECO:0007669"/>
    <property type="project" value="TreeGrafter"/>
</dbReference>
<evidence type="ECO:0000313" key="15">
    <source>
        <dbReference type="Proteomes" id="UP000694251"/>
    </source>
</evidence>
<dbReference type="GO" id="GO:0005524">
    <property type="term" value="F:ATP binding"/>
    <property type="evidence" value="ECO:0007669"/>
    <property type="project" value="InterPro"/>
</dbReference>
<dbReference type="Pfam" id="PF16898">
    <property type="entry name" value="TOPRIM_C"/>
    <property type="match status" value="1"/>
</dbReference>
<dbReference type="GO" id="GO:0005634">
    <property type="term" value="C:nucleus"/>
    <property type="evidence" value="ECO:0007669"/>
    <property type="project" value="TreeGrafter"/>
</dbReference>
<dbReference type="InterPro" id="IPR029510">
    <property type="entry name" value="Ald_DH_CS_GLU"/>
</dbReference>
<dbReference type="SMART" id="SM00433">
    <property type="entry name" value="TOP2c"/>
    <property type="match status" value="1"/>
</dbReference>
<dbReference type="InterPro" id="IPR004045">
    <property type="entry name" value="Glutathione_S-Trfase_N"/>
</dbReference>
<keyword evidence="7 8" id="KW-0413">Isomerase</keyword>
<dbReference type="EC" id="5.6.2.2" evidence="4"/>
<keyword evidence="15" id="KW-1185">Reference proteome</keyword>
<dbReference type="PROSITE" id="PS52040">
    <property type="entry name" value="TOPO_IIA"/>
    <property type="match status" value="1"/>
</dbReference>
<dbReference type="GO" id="GO:0030983">
    <property type="term" value="F:mismatched DNA binding"/>
    <property type="evidence" value="ECO:0007669"/>
    <property type="project" value="InterPro"/>
</dbReference>
<name>A0A8T1XZ12_ARASU</name>
<dbReference type="Proteomes" id="UP000694251">
    <property type="component" value="Chromosome 13"/>
</dbReference>
<feature type="compositionally biased region" description="Basic and acidic residues" evidence="11">
    <location>
        <begin position="833"/>
        <end position="848"/>
    </location>
</feature>
<dbReference type="Pfam" id="PF00521">
    <property type="entry name" value="DNA_topoisoIV"/>
    <property type="match status" value="1"/>
</dbReference>
<evidence type="ECO:0000256" key="3">
    <source>
        <dbReference type="ARBA" id="ARBA00011080"/>
    </source>
</evidence>
<dbReference type="InterPro" id="IPR006171">
    <property type="entry name" value="TOPRIM_dom"/>
</dbReference>
<dbReference type="SMART" id="SM00367">
    <property type="entry name" value="LRR_CC"/>
    <property type="match status" value="2"/>
</dbReference>
<evidence type="ECO:0000256" key="5">
    <source>
        <dbReference type="ARBA" id="ARBA00023029"/>
    </source>
</evidence>
<dbReference type="SMART" id="SM00434">
    <property type="entry name" value="TOP4c"/>
    <property type="match status" value="1"/>
</dbReference>
<dbReference type="FunFam" id="3.90.199.10:FF:000002">
    <property type="entry name" value="DNA topoisomerase 2"/>
    <property type="match status" value="1"/>
</dbReference>
<dbReference type="PROSITE" id="PS00687">
    <property type="entry name" value="ALDEHYDE_DEHYDR_GLU"/>
    <property type="match status" value="1"/>
</dbReference>
<keyword evidence="10" id="KW-0560">Oxidoreductase</keyword>
<evidence type="ECO:0000256" key="9">
    <source>
        <dbReference type="PROSITE-ProRule" id="PRU10007"/>
    </source>
</evidence>
<evidence type="ECO:0000256" key="7">
    <source>
        <dbReference type="ARBA" id="ARBA00023235"/>
    </source>
</evidence>
<dbReference type="Pfam" id="PF13409">
    <property type="entry name" value="GST_N_2"/>
    <property type="match status" value="1"/>
</dbReference>
<evidence type="ECO:0000256" key="11">
    <source>
        <dbReference type="SAM" id="MobiDB-lite"/>
    </source>
</evidence>
<dbReference type="InterPro" id="IPR050634">
    <property type="entry name" value="DNA_Topoisomerase_II"/>
</dbReference>
<dbReference type="Pfam" id="PF01751">
    <property type="entry name" value="Toprim"/>
    <property type="match status" value="1"/>
</dbReference>
<keyword evidence="6 8" id="KW-0238">DNA-binding</keyword>
<dbReference type="EMBL" id="JAEFBJ010000013">
    <property type="protein sequence ID" value="KAG7536384.1"/>
    <property type="molecule type" value="Genomic_DNA"/>
</dbReference>
<evidence type="ECO:0000256" key="1">
    <source>
        <dbReference type="ARBA" id="ARBA00000185"/>
    </source>
</evidence>
<dbReference type="InterPro" id="IPR007696">
    <property type="entry name" value="DNA_mismatch_repair_MutS_core"/>
</dbReference>
<gene>
    <name evidence="14" type="ORF">ISN44_As13g003390</name>
</gene>
<comment type="catalytic activity">
    <reaction evidence="1 8">
        <text>ATP-dependent breakage, passage and rejoining of double-stranded DNA.</text>
        <dbReference type="EC" id="5.6.2.2"/>
    </reaction>
</comment>
<feature type="active site" evidence="9">
    <location>
        <position position="265"/>
    </location>
</feature>
<evidence type="ECO:0000259" key="12">
    <source>
        <dbReference type="PROSITE" id="PS50880"/>
    </source>
</evidence>
<sequence>MARSGVDETSESGAFVRTASTFRNIVSKDPDSQFPAESGRYHLYISYACPWACRCLSYLKIKGLDEAISFSSVHAIWGRTKETDDHRGWVFPDSDTELPGAEPDYLNGAKSVRELYEIASPNYEGKYTVPILWDKKLKTVVNNESSEIIRMFNTEFNGIAKNPSLDLYPSHLRDTIDETNEWVFNGINNGVYKCGFARKQEPYNEAGIPDGVLNVVTGFGSTAGAAIASHMEVDKVISNVLRVNNVGRKIVQAAATSNLKKVSLELGGKSPLLIFNDADVDKAADLALLGCFYNKGDICVASSRVFVQEGIYDKVVEKLVEKAKDPLPKGCLDKLEQICSAFLWTVDLVTVCWWWFSLGFLDSQGYHQGKSVLGDGFSTVWFLDLEEASKAAYSSSTIHFLSSSVSQVIANGSWLLPRGRHPVILLLRACLPATPPTLSPLDSDFYLWRNSLSDAPGNFSSSKTWTSLHPHSSEQVSWFKSVWFSQRIPKHAFILWVTLRDRLTTRDRLRSWGLSVPVFLLHLSLMILCDGSSHLLPTPELNIICKLIFQAVVYIIWKERNSRVHSNIAKSSALLVKEIQVTIRAKLAGLDRSNALLRSNVATTSRQPQDTYLSTWLIKDNLRKILSLSYIEHGKNEGATLLTGGKAIGGRDKGYFSLNQLYIFADVIEDMKIYKDEIFGPVMSLMKFKTVEEGIKCANNTKYGLAAGIVSQDIDLINTVSRSIKAGIIWVNCYFGFDLDCPYGGYKMGGNCRESGMDALDLYLETNSVVMPLHNSPWIYRQRSILSFFQKPSPATQGLVSGDATNGGGGSRFTVKEGDANGDASVRSAVSKSMDEVRGTDTPPEKVPRRVLPPGLPEVVLRLCSPILMHKFVKVDDRECSGERSREDVVPLNDSSVCMKADDVIPEFRPNNGQSQERDHGFSFSGRADVRSVEDDDVLGPETPGMRPSVSRLKRVLEDGMKFKENKVPVLDSNKRLKMLQDPVCVEKKEVNEGTKFEWLEPSRIRDANRRRPDDPLYDRKTLYLPADVFKKMSASQKQYWSVKNDHERCGKCRQVGNSESGIDETVQKLLARGFKVGRIEQLETPDQAKARDNSKEASSGINSMASTASEGNIGPDAVHLLAIKEIKMELEKCSTVYGFAFVDCAALRFWVGSISDDASCAALGALLMQVSPKEVVYDTVKALRKYTLTGSTVVQLGPVPQAMGDTDAAGVRNMIESNRYFRGSSESWNCAVDGLSESDVALSALGELINHLSRLKLEDVLRHFHTKYLTIAGMVDGGPSGTLYKYLDNCVSPTGKRLLRNWICHPLKDVASVNKRLDIVEEFTANSEIVQITGQYLHKLPDLERLLGRIKSSVQSSASVLPALLGEKVLKQRVCIFIDYVSPFTLARSPKQLPMLSSLSLSGACRLSDVGLRALVSAAPAITSINLSQCSLLTSSSIDMLSNSLGKRATSVSSPTTVCPSESRITVWSTNHKTTRRFSHQDLLQFLSQKLAPFLLTMVASKPSLENIDNAKAPASSLAAAEKTIEQRNQQLDDILLSYIGSVEKHTQTLWVYEKEEMVCRSVTYVPGLYNIFDEILLNAADNPSMDSIKVVIDADKNQISVCGYGVPVEFHQEECVYMPEMIKKTTGGRNGFGATLTNISTEFIIEIADGKRSLKKYKRVFENNIGKKYDPVITMCNKSENWTKVTFTPDLKKFNMTELDNDVVALVTASKSRTEPLPRMTEKVNDRWEVCVSLSDGRFQQVSFVNSIATIKGGTHVDYVTNQVTKYIVRIVNKKKKYSNVKTHDVKNHLWVFVNALIDNPAFDSQTKERLTLPESSFGSKCQLSKDILQKGLLEHFLFSWKTWEQNEALKISDGAKTETVKVEGLMDAEKAGGEESEACTLILVEGRSAQSLAKLGRNVLGRAFYGAFPIQGKFLNVSKAKTSKIANNELVVNIKKILGLKQGRKYYDAKSLRYGRVMLLSDQDPDGSHIKGLLINYFHHFWPLLLKIKPSFIVQFITPIMKVTHPTKEAQLFYSMLRYEDWESEIRQSGNTTEWTRKYCKGLASIDSADAKGYFTNLKFHQKDFVWEGVQDGEAIKLAFSKNKTGAQRKLLSDYKPGTHDLQKPTISFKDFVYNDLGEFSRANLERSIPSLVDGLKPSQRKILFCAFEKNLVEDVLVSKFLGYVLDLSVYRHGEQNLDNTIIGMALDYVGRNNVNLLHPSSQFGTRASGKKDAANPRYIFTKLSPATMVLFPKDDDVLLERLFGDGKKIEPTWYIPIIPTVLVNGAEGIASGWKTFIPNYNPRDIVKNINLLHPSRHFPILQMLSSFDLSGRLNP</sequence>
<dbReference type="Pfam" id="PF00204">
    <property type="entry name" value="DNA_gyraseB"/>
    <property type="match status" value="1"/>
</dbReference>
<dbReference type="GO" id="GO:0006265">
    <property type="term" value="P:DNA topological change"/>
    <property type="evidence" value="ECO:0007669"/>
    <property type="project" value="UniProtKB-UniRule"/>
</dbReference>
<feature type="region of interest" description="Disordered" evidence="11">
    <location>
        <begin position="1083"/>
        <end position="1109"/>
    </location>
</feature>
<comment type="caution">
    <text evidence="14">The sequence shown here is derived from an EMBL/GenBank/DDBJ whole genome shotgun (WGS) entry which is preliminary data.</text>
</comment>
<dbReference type="GO" id="GO:0000712">
    <property type="term" value="P:resolution of meiotic recombination intermediates"/>
    <property type="evidence" value="ECO:0007669"/>
    <property type="project" value="TreeGrafter"/>
</dbReference>
<proteinExistence type="inferred from homology"/>
<dbReference type="Pfam" id="PF13966">
    <property type="entry name" value="zf-RVT"/>
    <property type="match status" value="1"/>
</dbReference>
<reference evidence="14 15" key="1">
    <citation type="submission" date="2020-12" db="EMBL/GenBank/DDBJ databases">
        <title>Concerted genomic and epigenomic changes stabilize Arabidopsis allopolyploids.</title>
        <authorList>
            <person name="Chen Z."/>
        </authorList>
    </citation>
    <scope>NUCLEOTIDE SEQUENCE [LARGE SCALE GENOMIC DNA]</scope>
    <source>
        <strain evidence="14">As9502</strain>
        <tissue evidence="14">Leaf</tissue>
    </source>
</reference>